<dbReference type="CDD" id="cd17731">
    <property type="entry name" value="BRCT_TopBP1_rpt2_like"/>
    <property type="match status" value="1"/>
</dbReference>
<dbReference type="FunFam" id="3.40.50.10190:FF:000020">
    <property type="entry name" value="DNA topoisomerase II binding protein 1"/>
    <property type="match status" value="1"/>
</dbReference>
<dbReference type="EMBL" id="REGN01007877">
    <property type="protein sequence ID" value="RNA05040.1"/>
    <property type="molecule type" value="Genomic_DNA"/>
</dbReference>
<sequence length="475" mass="53916">MANPLLQLRFYKDETLNSKNADKLNELYNLFKDDNTKWISRQECLNLKSGENCIFVFCKFEGAAFEHVKNLNSRIVSAACMLHTFNKKKKLPRSIIPIYSSSMLDLNICCSNMEKKLREEIYSKVEMMRGKISKIFTENVTHLVTTEVGSAKYHAAGSMKLPIMLADWVIEVWNEAETEDVHATDAKFLKYKCPIFHKLIICASGFNEETKNKIRSIVDSEGGTYRGDLVCGTTTHLVLNEPKGTKYDHAKLWKINVVKSEWIYESIKAGYCLPEKDFILVSENQTSTPSESRILPSKTKKIPDIDLSVINHLNNTNANSTKFVNETENRTGLNQSTSMLLNNTAASTKNCTKPMSNYSDLVKELSSIGKIKLTLLDGIGIFCEITDPVVSEKIKKICNLGGAIRFDEYNSDVTHVIVNQVNEQKCKSYIELNPEINIVTIDWLIDSCKQNQLEDCKMYCVYKNALNSVKTPKKR</sequence>
<dbReference type="OrthoDB" id="251770at2759"/>
<dbReference type="InterPro" id="IPR001357">
    <property type="entry name" value="BRCT_dom"/>
</dbReference>
<dbReference type="GO" id="GO:0033314">
    <property type="term" value="P:mitotic DNA replication checkpoint signaling"/>
    <property type="evidence" value="ECO:0007669"/>
    <property type="project" value="TreeGrafter"/>
</dbReference>
<dbReference type="GO" id="GO:0016853">
    <property type="term" value="F:isomerase activity"/>
    <property type="evidence" value="ECO:0007669"/>
    <property type="project" value="UniProtKB-KW"/>
</dbReference>
<reference evidence="3 4" key="1">
    <citation type="journal article" date="2018" name="Sci. Rep.">
        <title>Genomic signatures of local adaptation to the degree of environmental predictability in rotifers.</title>
        <authorList>
            <person name="Franch-Gras L."/>
            <person name="Hahn C."/>
            <person name="Garcia-Roger E.M."/>
            <person name="Carmona M.J."/>
            <person name="Serra M."/>
            <person name="Gomez A."/>
        </authorList>
    </citation>
    <scope>NUCLEOTIDE SEQUENCE [LARGE SCALE GENOMIC DNA]</scope>
    <source>
        <strain evidence="3">HYR1</strain>
    </source>
</reference>
<dbReference type="SMART" id="SM00292">
    <property type="entry name" value="BRCT"/>
    <property type="match status" value="3"/>
</dbReference>
<dbReference type="PROSITE" id="PS50172">
    <property type="entry name" value="BRCT"/>
    <property type="match status" value="3"/>
</dbReference>
<dbReference type="Pfam" id="PF00533">
    <property type="entry name" value="BRCT"/>
    <property type="match status" value="1"/>
</dbReference>
<proteinExistence type="predicted"/>
<dbReference type="Proteomes" id="UP000276133">
    <property type="component" value="Unassembled WGS sequence"/>
</dbReference>
<dbReference type="Gene3D" id="3.40.50.10190">
    <property type="entry name" value="BRCT domain"/>
    <property type="match status" value="4"/>
</dbReference>
<comment type="caution">
    <text evidence="3">The sequence shown here is derived from an EMBL/GenBank/DDBJ whole genome shotgun (WGS) entry which is preliminary data.</text>
</comment>
<dbReference type="InterPro" id="IPR036420">
    <property type="entry name" value="BRCT_dom_sf"/>
</dbReference>
<protein>
    <submittedName>
        <fullName evidence="3">DNA topoisomerase 2-binding 1</fullName>
    </submittedName>
</protein>
<dbReference type="PANTHER" id="PTHR13561">
    <property type="entry name" value="DNA REPLICATION REGULATOR DPB11-RELATED"/>
    <property type="match status" value="1"/>
</dbReference>
<dbReference type="Pfam" id="PF21298">
    <property type="entry name" value="TopBP1_BRCT0"/>
    <property type="match status" value="1"/>
</dbReference>
<organism evidence="3 4">
    <name type="scientific">Brachionus plicatilis</name>
    <name type="common">Marine rotifer</name>
    <name type="synonym">Brachionus muelleri</name>
    <dbReference type="NCBI Taxonomy" id="10195"/>
    <lineage>
        <taxon>Eukaryota</taxon>
        <taxon>Metazoa</taxon>
        <taxon>Spiralia</taxon>
        <taxon>Gnathifera</taxon>
        <taxon>Rotifera</taxon>
        <taxon>Eurotatoria</taxon>
        <taxon>Monogononta</taxon>
        <taxon>Pseudotrocha</taxon>
        <taxon>Ploima</taxon>
        <taxon>Brachionidae</taxon>
        <taxon>Brachionus</taxon>
    </lineage>
</organism>
<dbReference type="GO" id="GO:0006270">
    <property type="term" value="P:DNA replication initiation"/>
    <property type="evidence" value="ECO:0007669"/>
    <property type="project" value="TreeGrafter"/>
</dbReference>
<dbReference type="AlphaFoldDB" id="A0A3M7Q0W9"/>
<keyword evidence="3" id="KW-0413">Isomerase</keyword>
<dbReference type="InterPro" id="IPR049542">
    <property type="entry name" value="TopBP1-like_BRCT0"/>
</dbReference>
<feature type="domain" description="BRCT" evidence="2">
    <location>
        <begin position="397"/>
        <end position="461"/>
    </location>
</feature>
<dbReference type="PANTHER" id="PTHR13561:SF20">
    <property type="entry name" value="DNA TOPOISOMERASE 2-BINDING PROTEIN 1"/>
    <property type="match status" value="1"/>
</dbReference>
<dbReference type="SUPFAM" id="SSF52113">
    <property type="entry name" value="BRCT domain"/>
    <property type="match status" value="3"/>
</dbReference>
<dbReference type="Pfam" id="PF12738">
    <property type="entry name" value="PTCB-BRCT"/>
    <property type="match status" value="2"/>
</dbReference>
<gene>
    <name evidence="3" type="ORF">BpHYR1_046767</name>
</gene>
<dbReference type="STRING" id="10195.A0A3M7Q0W9"/>
<feature type="domain" description="BRCT" evidence="2">
    <location>
        <begin position="118"/>
        <end position="171"/>
    </location>
</feature>
<dbReference type="GO" id="GO:0007095">
    <property type="term" value="P:mitotic G2 DNA damage checkpoint signaling"/>
    <property type="evidence" value="ECO:0007669"/>
    <property type="project" value="TreeGrafter"/>
</dbReference>
<evidence type="ECO:0000259" key="2">
    <source>
        <dbReference type="PROSITE" id="PS50172"/>
    </source>
</evidence>
<evidence type="ECO:0000256" key="1">
    <source>
        <dbReference type="ARBA" id="ARBA00022737"/>
    </source>
</evidence>
<evidence type="ECO:0000313" key="3">
    <source>
        <dbReference type="EMBL" id="RNA05040.1"/>
    </source>
</evidence>
<keyword evidence="1" id="KW-0677">Repeat</keyword>
<evidence type="ECO:0000313" key="4">
    <source>
        <dbReference type="Proteomes" id="UP000276133"/>
    </source>
</evidence>
<feature type="domain" description="BRCT" evidence="2">
    <location>
        <begin position="191"/>
        <end position="280"/>
    </location>
</feature>
<accession>A0A3M7Q0W9</accession>
<dbReference type="InterPro" id="IPR059215">
    <property type="entry name" value="BRCT2_TopBP1-like"/>
</dbReference>
<keyword evidence="4" id="KW-1185">Reference proteome</keyword>
<name>A0A3M7Q0W9_BRAPC</name>